<name>A0AAW7X3F6_9GAMM</name>
<proteinExistence type="inferred from homology"/>
<accession>A0AAW7X3F6</accession>
<keyword evidence="4 7" id="KW-0521">NADP</keyword>
<evidence type="ECO:0000256" key="3">
    <source>
        <dbReference type="ARBA" id="ARBA00022643"/>
    </source>
</evidence>
<comment type="similarity">
    <text evidence="1 7">Belongs to the nitroreductase family.</text>
</comment>
<evidence type="ECO:0000256" key="1">
    <source>
        <dbReference type="ARBA" id="ARBA00007118"/>
    </source>
</evidence>
<dbReference type="InterPro" id="IPR000415">
    <property type="entry name" value="Nitroreductase-like"/>
</dbReference>
<evidence type="ECO:0000256" key="7">
    <source>
        <dbReference type="PIRNR" id="PIRNR000232"/>
    </source>
</evidence>
<dbReference type="Proteomes" id="UP001169760">
    <property type="component" value="Unassembled WGS sequence"/>
</dbReference>
<sequence>MHPVLDALLTRRSVTAKDMIAPGPNRDQLDVILKAGHRVPDHGKIGPWRFVVFEGDARARFGDALAKIFASKNTDASEKLLAFEADRFNRAPCVVAVIAAPIEHKVPEWEQVLSAGAACMNMLHAAHAQGFVAQWLTEWYAYDADVDALLGLQANERVAGYIYVGTAAQAPSERERPALEDRVSYFE</sequence>
<organism evidence="10 11">
    <name type="scientific">Saccharophagus degradans</name>
    <dbReference type="NCBI Taxonomy" id="86304"/>
    <lineage>
        <taxon>Bacteria</taxon>
        <taxon>Pseudomonadati</taxon>
        <taxon>Pseudomonadota</taxon>
        <taxon>Gammaproteobacteria</taxon>
        <taxon>Cellvibrionales</taxon>
        <taxon>Cellvibrionaceae</taxon>
        <taxon>Saccharophagus</taxon>
    </lineage>
</organism>
<keyword evidence="3 7" id="KW-0288">FMN</keyword>
<keyword evidence="5 7" id="KW-0560">Oxidoreductase</keyword>
<dbReference type="RefSeq" id="WP_303491516.1">
    <property type="nucleotide sequence ID" value="NZ_JAUOPB010000003.1"/>
</dbReference>
<feature type="binding site" description="in other chain" evidence="8">
    <location>
        <begin position="135"/>
        <end position="137"/>
    </location>
    <ligand>
        <name>FMN</name>
        <dbReference type="ChEBI" id="CHEBI:58210"/>
        <note>ligand shared between dimeric partners</note>
    </ligand>
</feature>
<evidence type="ECO:0000256" key="4">
    <source>
        <dbReference type="ARBA" id="ARBA00022857"/>
    </source>
</evidence>
<dbReference type="InterPro" id="IPR052530">
    <property type="entry name" value="NAD(P)H_nitroreductase"/>
</dbReference>
<protein>
    <recommendedName>
        <fullName evidence="7">Putative NAD(P)H nitroreductase</fullName>
        <ecNumber evidence="7">1.-.-.-</ecNumber>
    </recommendedName>
</protein>
<evidence type="ECO:0000256" key="5">
    <source>
        <dbReference type="ARBA" id="ARBA00023002"/>
    </source>
</evidence>
<evidence type="ECO:0000313" key="11">
    <source>
        <dbReference type="Proteomes" id="UP001169760"/>
    </source>
</evidence>
<evidence type="ECO:0000256" key="8">
    <source>
        <dbReference type="PIRSR" id="PIRSR000232-1"/>
    </source>
</evidence>
<feature type="domain" description="Nitroreductase" evidence="9">
    <location>
        <begin position="22"/>
        <end position="165"/>
    </location>
</feature>
<feature type="binding site" description="in other chain" evidence="8">
    <location>
        <begin position="11"/>
        <end position="13"/>
    </location>
    <ligand>
        <name>FMN</name>
        <dbReference type="ChEBI" id="CHEBI:58210"/>
        <note>ligand shared between dimeric partners</note>
    </ligand>
</feature>
<evidence type="ECO:0000313" key="10">
    <source>
        <dbReference type="EMBL" id="MDO6421835.1"/>
    </source>
</evidence>
<dbReference type="SUPFAM" id="SSF55469">
    <property type="entry name" value="FMN-dependent nitroreductase-like"/>
    <property type="match status" value="1"/>
</dbReference>
<gene>
    <name evidence="10" type="ORF">Q4521_05075</name>
</gene>
<dbReference type="Pfam" id="PF00881">
    <property type="entry name" value="Nitroreductase"/>
    <property type="match status" value="1"/>
</dbReference>
<evidence type="ECO:0000259" key="9">
    <source>
        <dbReference type="Pfam" id="PF00881"/>
    </source>
</evidence>
<dbReference type="PANTHER" id="PTHR43821:SF1">
    <property type="entry name" value="NAD(P)H NITROREDUCTASE YDJA-RELATED"/>
    <property type="match status" value="1"/>
</dbReference>
<feature type="binding site" evidence="8">
    <location>
        <position position="38"/>
    </location>
    <ligand>
        <name>FMN</name>
        <dbReference type="ChEBI" id="CHEBI:58210"/>
        <note>ligand shared between dimeric partners</note>
    </ligand>
</feature>
<comment type="caution">
    <text evidence="10">The sequence shown here is derived from an EMBL/GenBank/DDBJ whole genome shotgun (WGS) entry which is preliminary data.</text>
</comment>
<dbReference type="PANTHER" id="PTHR43821">
    <property type="entry name" value="NAD(P)H NITROREDUCTASE YDJA-RELATED"/>
    <property type="match status" value="1"/>
</dbReference>
<dbReference type="InterPro" id="IPR029479">
    <property type="entry name" value="Nitroreductase"/>
</dbReference>
<keyword evidence="2 7" id="KW-0285">Flavoprotein</keyword>
<reference evidence="10" key="1">
    <citation type="submission" date="2023-07" db="EMBL/GenBank/DDBJ databases">
        <title>Genome content predicts the carbon catabolic preferences of heterotrophic bacteria.</title>
        <authorList>
            <person name="Gralka M."/>
        </authorList>
    </citation>
    <scope>NUCLEOTIDE SEQUENCE</scope>
    <source>
        <strain evidence="10">I3M17_2</strain>
    </source>
</reference>
<dbReference type="EMBL" id="JAUOPB010000003">
    <property type="protein sequence ID" value="MDO6421835.1"/>
    <property type="molecule type" value="Genomic_DNA"/>
</dbReference>
<dbReference type="CDD" id="cd02135">
    <property type="entry name" value="YdjA-like"/>
    <property type="match status" value="1"/>
</dbReference>
<comment type="cofactor">
    <cofactor evidence="8">
        <name>FMN</name>
        <dbReference type="ChEBI" id="CHEBI:58210"/>
    </cofactor>
    <text evidence="8">Binds 1 FMN per subunit.</text>
</comment>
<keyword evidence="6 7" id="KW-0520">NAD</keyword>
<dbReference type="Gene3D" id="3.40.109.10">
    <property type="entry name" value="NADH Oxidase"/>
    <property type="match status" value="1"/>
</dbReference>
<evidence type="ECO:0000256" key="2">
    <source>
        <dbReference type="ARBA" id="ARBA00022630"/>
    </source>
</evidence>
<dbReference type="InterPro" id="IPR026021">
    <property type="entry name" value="YdjA-like"/>
</dbReference>
<dbReference type="EC" id="1.-.-.-" evidence="7"/>
<dbReference type="PIRSF" id="PIRSF000232">
    <property type="entry name" value="YdjA"/>
    <property type="match status" value="1"/>
</dbReference>
<dbReference type="GO" id="GO:0016491">
    <property type="term" value="F:oxidoreductase activity"/>
    <property type="evidence" value="ECO:0007669"/>
    <property type="project" value="UniProtKB-UniRule"/>
</dbReference>
<dbReference type="AlphaFoldDB" id="A0AAW7X3F6"/>
<evidence type="ECO:0000256" key="6">
    <source>
        <dbReference type="ARBA" id="ARBA00023027"/>
    </source>
</evidence>
<feature type="binding site" evidence="8">
    <location>
        <position position="42"/>
    </location>
    <ligand>
        <name>FMN</name>
        <dbReference type="ChEBI" id="CHEBI:58210"/>
        <note>ligand shared between dimeric partners</note>
    </ligand>
</feature>